<reference evidence="1 2" key="1">
    <citation type="submission" date="2024-06" db="EMBL/GenBank/DDBJ databases">
        <title>Genomic Encyclopedia of Type Strains, Phase IV (KMG-IV): sequencing the most valuable type-strain genomes for metagenomic binning, comparative biology and taxonomic classification.</title>
        <authorList>
            <person name="Goeker M."/>
        </authorList>
    </citation>
    <scope>NUCLEOTIDE SEQUENCE [LARGE SCALE GENOMIC DNA]</scope>
    <source>
        <strain evidence="1 2">DSM 17809</strain>
    </source>
</reference>
<accession>A0ABV2EM53</accession>
<protein>
    <recommendedName>
        <fullName evidence="3">Asparagine synthetase domain-containing protein</fullName>
    </recommendedName>
</protein>
<evidence type="ECO:0000313" key="2">
    <source>
        <dbReference type="Proteomes" id="UP001549110"/>
    </source>
</evidence>
<comment type="caution">
    <text evidence="1">The sequence shown here is derived from an EMBL/GenBank/DDBJ whole genome shotgun (WGS) entry which is preliminary data.</text>
</comment>
<dbReference type="RefSeq" id="WP_354298119.1">
    <property type="nucleotide sequence ID" value="NZ_JBEPLU010000003.1"/>
</dbReference>
<dbReference type="InterPro" id="IPR014729">
    <property type="entry name" value="Rossmann-like_a/b/a_fold"/>
</dbReference>
<dbReference type="Gene3D" id="3.40.50.620">
    <property type="entry name" value="HUPs"/>
    <property type="match status" value="1"/>
</dbReference>
<dbReference type="EMBL" id="JBEPLU010000003">
    <property type="protein sequence ID" value="MET3528130.1"/>
    <property type="molecule type" value="Genomic_DNA"/>
</dbReference>
<evidence type="ECO:0000313" key="1">
    <source>
        <dbReference type="EMBL" id="MET3528130.1"/>
    </source>
</evidence>
<dbReference type="SUPFAM" id="SSF52402">
    <property type="entry name" value="Adenine nucleotide alpha hydrolases-like"/>
    <property type="match status" value="1"/>
</dbReference>
<keyword evidence="2" id="KW-1185">Reference proteome</keyword>
<sequence length="512" mass="57357">MTDLKGREAGFRATTIVDYQLFVTTEPPEVPSSYDLTKMDGVWVAHDRRLPTTKLLDQSRRPFATVFGFAYSEFTSAFLPAGEAELPLEITDIQDIEEKVLPLLSGMFVLLTAEGLPRRIYPDHGGSLPIVFSASDRRAASSPSLLLDETDYRDRFRADLHKALVGREGYGGWISGTLTAHEDVSRLLPNHCLDLSSWTAHRFWPRPGEFSAWRNIDEASSRAAMALRGFSTATCREFNVAATLTAGFDSRLVLASCRESVSRCKFVTIEAPNAEMDIEISRRLARQFGLSHSVLPLKEADNRQMALWDRAVGDCVREQPRRTHPTLRDLTDSDAMFTGMYGEVGRCRLYRQDLLSINQAKIDARFVLDRLTLPAQSDLLENIELWFSGVADQPNSVILDLAFLELKFGSWAMGQRPMTNSIKLNFLPFAQRAVFDAFIGVAPAEKGTGALFRSIIDRLWPELGGAPINKYGDIRDHLTIWKKASDPTRVRRFLRDRLARKDPAGSGGRGHS</sequence>
<name>A0ABV2EM53_9CAUL</name>
<evidence type="ECO:0008006" key="3">
    <source>
        <dbReference type="Google" id="ProtNLM"/>
    </source>
</evidence>
<organism evidence="1 2">
    <name type="scientific">Phenylobacterium koreense</name>
    <dbReference type="NCBI Taxonomy" id="266125"/>
    <lineage>
        <taxon>Bacteria</taxon>
        <taxon>Pseudomonadati</taxon>
        <taxon>Pseudomonadota</taxon>
        <taxon>Alphaproteobacteria</taxon>
        <taxon>Caulobacterales</taxon>
        <taxon>Caulobacteraceae</taxon>
        <taxon>Phenylobacterium</taxon>
    </lineage>
</organism>
<dbReference type="Proteomes" id="UP001549110">
    <property type="component" value="Unassembled WGS sequence"/>
</dbReference>
<proteinExistence type="predicted"/>
<gene>
    <name evidence="1" type="ORF">ABID41_003269</name>
</gene>